<accession>A0A3P7J382</accession>
<protein>
    <recommendedName>
        <fullName evidence="3">Reverse transcriptase domain-containing protein</fullName>
    </recommendedName>
</protein>
<sequence length="157" mass="17879">MSSTTSSSTAIPPADPVKGPVPLITAEEVRLATARQRTARLLDLFNQVIKAKSMSHDWSNSTTIPIWENKGDIADCSTYRPIRLMSHTQKIFERVLERRLRAIIESPSNQCGFVKCREKRRELHAAFLDMEKSTRYLMMSYGGHCASTWFQKYTSHG</sequence>
<reference evidence="1 2" key="1">
    <citation type="submission" date="2018-11" db="EMBL/GenBank/DDBJ databases">
        <authorList>
            <consortium name="Pathogen Informatics"/>
        </authorList>
    </citation>
    <scope>NUCLEOTIDE SEQUENCE [LARGE SCALE GENOMIC DNA]</scope>
</reference>
<evidence type="ECO:0000313" key="2">
    <source>
        <dbReference type="Proteomes" id="UP000270094"/>
    </source>
</evidence>
<keyword evidence="2" id="KW-1185">Reference proteome</keyword>
<dbReference type="Proteomes" id="UP000270094">
    <property type="component" value="Unassembled WGS sequence"/>
</dbReference>
<name>A0A3P7J382_STRVU</name>
<gene>
    <name evidence="1" type="ORF">SVUK_LOCUS12484</name>
</gene>
<evidence type="ECO:0000313" key="1">
    <source>
        <dbReference type="EMBL" id="VDM77486.1"/>
    </source>
</evidence>
<evidence type="ECO:0008006" key="3">
    <source>
        <dbReference type="Google" id="ProtNLM"/>
    </source>
</evidence>
<proteinExistence type="predicted"/>
<dbReference type="PANTHER" id="PTHR19446">
    <property type="entry name" value="REVERSE TRANSCRIPTASES"/>
    <property type="match status" value="1"/>
</dbReference>
<organism evidence="1 2">
    <name type="scientific">Strongylus vulgaris</name>
    <name type="common">Blood worm</name>
    <dbReference type="NCBI Taxonomy" id="40348"/>
    <lineage>
        <taxon>Eukaryota</taxon>
        <taxon>Metazoa</taxon>
        <taxon>Ecdysozoa</taxon>
        <taxon>Nematoda</taxon>
        <taxon>Chromadorea</taxon>
        <taxon>Rhabditida</taxon>
        <taxon>Rhabditina</taxon>
        <taxon>Rhabditomorpha</taxon>
        <taxon>Strongyloidea</taxon>
        <taxon>Strongylidae</taxon>
        <taxon>Strongylus</taxon>
    </lineage>
</organism>
<dbReference type="AlphaFoldDB" id="A0A3P7J382"/>
<dbReference type="EMBL" id="UYYB01099317">
    <property type="protein sequence ID" value="VDM77486.1"/>
    <property type="molecule type" value="Genomic_DNA"/>
</dbReference>
<dbReference type="OrthoDB" id="418748at2759"/>